<sequence>MAQDDVLYEEDGFRDHLATVDEKGKRKWVYAQKPEGWYYNVRTVLSLVYLVIFFALPFIKINGHQLFQFNILDRKFTLFGVTFWPQDFFIFGLGMITFLVFIVLFTVIFGRVFCGWACPQTIFMEMVFRKIEYWIEGNHNQQRALNNGPWTKDKIFKKTAKHTVFFAVSFLIANTFLAYVIGLDDLIKIIMEPIGLHLTGFIALLAFTLCFYGVFAHLREQVCIAICPYGRLQGVLLDKDSIVVAYDRVRGESRGKFRKNETRTIGDCIDCYQCVKVCPTGIDIRNGTQLECVNCTACIDACDHMMDRVGLSRGLIRFASENNIIRKEKFKFTSRIKGYSAVLFVLIGVMVFLLASRKDLDTTVTRVGGMLYQKQGNDSISNLYNIKILNKSQEKIPITIKVENAIADVKIIGKNIIVNGEESANGTFFIILPKKEINSRKTNLKIGVYNGNIKMQTIKTSFMGPVSD</sequence>
<evidence type="ECO:0000256" key="4">
    <source>
        <dbReference type="ARBA" id="ARBA00022982"/>
    </source>
</evidence>
<dbReference type="InterPro" id="IPR014116">
    <property type="entry name" value="Cyt_c_oxidase_cbb3_FixG"/>
</dbReference>
<dbReference type="InterPro" id="IPR017896">
    <property type="entry name" value="4Fe4S_Fe-S-bd"/>
</dbReference>
<feature type="transmembrane region" description="Helical" evidence="7">
    <location>
        <begin position="194"/>
        <end position="215"/>
    </location>
</feature>
<dbReference type="Pfam" id="PF12801">
    <property type="entry name" value="Fer4_5"/>
    <property type="match status" value="1"/>
</dbReference>
<accession>A0A2S5A5Y4</accession>
<dbReference type="InterPro" id="IPR009051">
    <property type="entry name" value="Helical_ferredxn"/>
</dbReference>
<feature type="transmembrane region" description="Helical" evidence="7">
    <location>
        <begin position="37"/>
        <end position="59"/>
    </location>
</feature>
<comment type="caution">
    <text evidence="9">The sequence shown here is derived from an EMBL/GenBank/DDBJ whole genome shotgun (WGS) entry which is preliminary data.</text>
</comment>
<feature type="transmembrane region" description="Helical" evidence="7">
    <location>
        <begin position="88"/>
        <end position="114"/>
    </location>
</feature>
<evidence type="ECO:0000256" key="6">
    <source>
        <dbReference type="ARBA" id="ARBA00023014"/>
    </source>
</evidence>
<gene>
    <name evidence="9" type="primary">ccoG</name>
    <name evidence="9" type="ORF">C3K47_07040</name>
</gene>
<dbReference type="Gene3D" id="1.10.1060.10">
    <property type="entry name" value="Alpha-helical ferredoxin"/>
    <property type="match status" value="1"/>
</dbReference>
<organism evidence="9 10">
    <name type="scientific">Solitalea longa</name>
    <dbReference type="NCBI Taxonomy" id="2079460"/>
    <lineage>
        <taxon>Bacteria</taxon>
        <taxon>Pseudomonadati</taxon>
        <taxon>Bacteroidota</taxon>
        <taxon>Sphingobacteriia</taxon>
        <taxon>Sphingobacteriales</taxon>
        <taxon>Sphingobacteriaceae</taxon>
        <taxon>Solitalea</taxon>
    </lineage>
</organism>
<keyword evidence="3" id="KW-0479">Metal-binding</keyword>
<reference evidence="9 10" key="1">
    <citation type="submission" date="2018-01" db="EMBL/GenBank/DDBJ databases">
        <authorList>
            <person name="Gaut B.S."/>
            <person name="Morton B.R."/>
            <person name="Clegg M.T."/>
            <person name="Duvall M.R."/>
        </authorList>
    </citation>
    <scope>NUCLEOTIDE SEQUENCE [LARGE SCALE GENOMIC DNA]</scope>
    <source>
        <strain evidence="9 10">HR-AV</strain>
    </source>
</reference>
<evidence type="ECO:0000256" key="5">
    <source>
        <dbReference type="ARBA" id="ARBA00023004"/>
    </source>
</evidence>
<feature type="domain" description="4Fe-4S ferredoxin-type" evidence="8">
    <location>
        <begin position="255"/>
        <end position="287"/>
    </location>
</feature>
<dbReference type="PANTHER" id="PTHR30176">
    <property type="entry name" value="FERREDOXIN-TYPE PROTEIN NAPH"/>
    <property type="match status" value="1"/>
</dbReference>
<keyword evidence="6" id="KW-0411">Iron-sulfur</keyword>
<keyword evidence="10" id="KW-1185">Reference proteome</keyword>
<dbReference type="AlphaFoldDB" id="A0A2S5A5Y4"/>
<dbReference type="RefSeq" id="WP_103788420.1">
    <property type="nucleotide sequence ID" value="NZ_PQVF01000004.1"/>
</dbReference>
<keyword evidence="5" id="KW-0408">Iron</keyword>
<keyword evidence="7" id="KW-0472">Membrane</keyword>
<dbReference type="GO" id="GO:0051539">
    <property type="term" value="F:4 iron, 4 sulfur cluster binding"/>
    <property type="evidence" value="ECO:0007669"/>
    <property type="project" value="UniProtKB-KW"/>
</dbReference>
<evidence type="ECO:0000256" key="3">
    <source>
        <dbReference type="ARBA" id="ARBA00022723"/>
    </source>
</evidence>
<dbReference type="PANTHER" id="PTHR30176:SF3">
    <property type="entry name" value="FERREDOXIN-TYPE PROTEIN NAPH"/>
    <property type="match status" value="1"/>
</dbReference>
<dbReference type="EMBL" id="PQVF01000004">
    <property type="protein sequence ID" value="POY37513.1"/>
    <property type="molecule type" value="Genomic_DNA"/>
</dbReference>
<dbReference type="GO" id="GO:0046872">
    <property type="term" value="F:metal ion binding"/>
    <property type="evidence" value="ECO:0007669"/>
    <property type="project" value="UniProtKB-KW"/>
</dbReference>
<dbReference type="Gene3D" id="2.60.40.10">
    <property type="entry name" value="Immunoglobulins"/>
    <property type="match status" value="1"/>
</dbReference>
<dbReference type="InterPro" id="IPR032879">
    <property type="entry name" value="FixG_C"/>
</dbReference>
<evidence type="ECO:0000313" key="10">
    <source>
        <dbReference type="Proteomes" id="UP000236893"/>
    </source>
</evidence>
<dbReference type="OrthoDB" id="9811700at2"/>
<dbReference type="PROSITE" id="PS00198">
    <property type="entry name" value="4FE4S_FER_1"/>
    <property type="match status" value="1"/>
</dbReference>
<dbReference type="InterPro" id="IPR013783">
    <property type="entry name" value="Ig-like_fold"/>
</dbReference>
<dbReference type="Proteomes" id="UP000236893">
    <property type="component" value="Unassembled WGS sequence"/>
</dbReference>
<dbReference type="InterPro" id="IPR051684">
    <property type="entry name" value="Electron_Trans/Redox"/>
</dbReference>
<dbReference type="PROSITE" id="PS51379">
    <property type="entry name" value="4FE4S_FER_2"/>
    <property type="match status" value="1"/>
</dbReference>
<evidence type="ECO:0000256" key="7">
    <source>
        <dbReference type="SAM" id="Phobius"/>
    </source>
</evidence>
<evidence type="ECO:0000256" key="1">
    <source>
        <dbReference type="ARBA" id="ARBA00022448"/>
    </source>
</evidence>
<dbReference type="GO" id="GO:0005886">
    <property type="term" value="C:plasma membrane"/>
    <property type="evidence" value="ECO:0007669"/>
    <property type="project" value="TreeGrafter"/>
</dbReference>
<keyword evidence="2" id="KW-0004">4Fe-4S</keyword>
<dbReference type="Pfam" id="PF11614">
    <property type="entry name" value="FixG_C"/>
    <property type="match status" value="1"/>
</dbReference>
<dbReference type="InterPro" id="IPR017900">
    <property type="entry name" value="4Fe4S_Fe_S_CS"/>
</dbReference>
<feature type="transmembrane region" description="Helical" evidence="7">
    <location>
        <begin position="336"/>
        <end position="355"/>
    </location>
</feature>
<keyword evidence="7" id="KW-0812">Transmembrane</keyword>
<evidence type="ECO:0000313" key="9">
    <source>
        <dbReference type="EMBL" id="POY37513.1"/>
    </source>
</evidence>
<evidence type="ECO:0000256" key="2">
    <source>
        <dbReference type="ARBA" id="ARBA00022485"/>
    </source>
</evidence>
<dbReference type="Pfam" id="PF13746">
    <property type="entry name" value="Fer4_18"/>
    <property type="match status" value="1"/>
</dbReference>
<evidence type="ECO:0000259" key="8">
    <source>
        <dbReference type="PROSITE" id="PS51379"/>
    </source>
</evidence>
<feature type="transmembrane region" description="Helical" evidence="7">
    <location>
        <begin position="164"/>
        <end position="182"/>
    </location>
</feature>
<keyword evidence="1" id="KW-0813">Transport</keyword>
<name>A0A2S5A5Y4_9SPHI</name>
<protein>
    <submittedName>
        <fullName evidence="9">Cytochrome c oxidase accessory protein CcoG</fullName>
    </submittedName>
</protein>
<keyword evidence="7" id="KW-1133">Transmembrane helix</keyword>
<proteinExistence type="predicted"/>
<dbReference type="SUPFAM" id="SSF54862">
    <property type="entry name" value="4Fe-4S ferredoxins"/>
    <property type="match status" value="1"/>
</dbReference>
<keyword evidence="4" id="KW-0249">Electron transport</keyword>
<dbReference type="NCBIfam" id="TIGR02745">
    <property type="entry name" value="ccoG_rdxA_fixG"/>
    <property type="match status" value="1"/>
</dbReference>